<dbReference type="EMBL" id="FONZ01000002">
    <property type="protein sequence ID" value="SFF05393.1"/>
    <property type="molecule type" value="Genomic_DNA"/>
</dbReference>
<organism evidence="2 3">
    <name type="scientific">Flavimobilis marinus</name>
    <dbReference type="NCBI Taxonomy" id="285351"/>
    <lineage>
        <taxon>Bacteria</taxon>
        <taxon>Bacillati</taxon>
        <taxon>Actinomycetota</taxon>
        <taxon>Actinomycetes</taxon>
        <taxon>Micrococcales</taxon>
        <taxon>Jonesiaceae</taxon>
        <taxon>Flavimobilis</taxon>
    </lineage>
</organism>
<keyword evidence="1" id="KW-0472">Membrane</keyword>
<dbReference type="STRING" id="285351.SAMN04488035_1356"/>
<name>A0A1I2FK48_9MICO</name>
<feature type="transmembrane region" description="Helical" evidence="1">
    <location>
        <begin position="118"/>
        <end position="140"/>
    </location>
</feature>
<accession>A0A1I2FK48</accession>
<keyword evidence="1" id="KW-0812">Transmembrane</keyword>
<protein>
    <submittedName>
        <fullName evidence="2">Uncharacterized protein</fullName>
    </submittedName>
</protein>
<feature type="transmembrane region" description="Helical" evidence="1">
    <location>
        <begin position="193"/>
        <end position="212"/>
    </location>
</feature>
<evidence type="ECO:0000313" key="3">
    <source>
        <dbReference type="Proteomes" id="UP000198520"/>
    </source>
</evidence>
<dbReference type="Proteomes" id="UP000198520">
    <property type="component" value="Unassembled WGS sequence"/>
</dbReference>
<evidence type="ECO:0000256" key="1">
    <source>
        <dbReference type="SAM" id="Phobius"/>
    </source>
</evidence>
<feature type="transmembrane region" description="Helical" evidence="1">
    <location>
        <begin position="152"/>
        <end position="173"/>
    </location>
</feature>
<keyword evidence="3" id="KW-1185">Reference proteome</keyword>
<sequence length="236" mass="24484">MHALRPGARRLAAFLAPLLVLVGFIGAVVGVVASVSAAKERDGAISVPVHLNASDGLGAELELTVGDGHGSPYPGVTVSGIRTGGLPHRDHRTSPLGVVTLHTTGASDLEQVMSRGDVLLRGLSLFVAALALLPVLRALVDQRSFRVAHAHRLWIVAACVITGGYVAPLLPWWASASVLGKLHDAYGMSARPIHHLQVWVIAALVVVVGEVVRASVSPADVRPEDLGDSGSGHAIP</sequence>
<reference evidence="3" key="1">
    <citation type="submission" date="2016-10" db="EMBL/GenBank/DDBJ databases">
        <authorList>
            <person name="Varghese N."/>
            <person name="Submissions S."/>
        </authorList>
    </citation>
    <scope>NUCLEOTIDE SEQUENCE [LARGE SCALE GENOMIC DNA]</scope>
    <source>
        <strain evidence="3">DSM 19083</strain>
    </source>
</reference>
<dbReference type="AlphaFoldDB" id="A0A1I2FK48"/>
<dbReference type="RefSeq" id="WP_093376427.1">
    <property type="nucleotide sequence ID" value="NZ_BNAN01000002.1"/>
</dbReference>
<evidence type="ECO:0000313" key="2">
    <source>
        <dbReference type="EMBL" id="SFF05393.1"/>
    </source>
</evidence>
<proteinExistence type="predicted"/>
<keyword evidence="1" id="KW-1133">Transmembrane helix</keyword>
<gene>
    <name evidence="2" type="ORF">SAMN04488035_1356</name>
</gene>